<dbReference type="Gene3D" id="3.40.50.720">
    <property type="entry name" value="NAD(P)-binding Rossmann-like Domain"/>
    <property type="match status" value="1"/>
</dbReference>
<comment type="catalytic activity">
    <reaction evidence="17">
        <text>(2E)-hexenoyl-CoA + NADPH + H(+) = hexanoyl-CoA + NADP(+)</text>
        <dbReference type="Rhea" id="RHEA:44956"/>
        <dbReference type="ChEBI" id="CHEBI:15378"/>
        <dbReference type="ChEBI" id="CHEBI:57783"/>
        <dbReference type="ChEBI" id="CHEBI:58349"/>
        <dbReference type="ChEBI" id="CHEBI:62077"/>
        <dbReference type="ChEBI" id="CHEBI:62620"/>
    </reaction>
    <physiologicalReaction direction="left-to-right" evidence="17">
        <dbReference type="Rhea" id="RHEA:44957"/>
    </physiologicalReaction>
</comment>
<keyword evidence="6" id="KW-0521">NADP</keyword>
<dbReference type="AlphaFoldDB" id="A0AAD8F1M7"/>
<dbReference type="InterPro" id="IPR052388">
    <property type="entry name" value="Peroxisomal_t2-enoyl-CoA_red"/>
</dbReference>
<evidence type="ECO:0000256" key="15">
    <source>
        <dbReference type="ARBA" id="ARBA00047570"/>
    </source>
</evidence>
<evidence type="ECO:0000313" key="22">
    <source>
        <dbReference type="Proteomes" id="UP001233172"/>
    </source>
</evidence>
<evidence type="ECO:0000256" key="10">
    <source>
        <dbReference type="ARBA" id="ARBA00023160"/>
    </source>
</evidence>
<evidence type="ECO:0000256" key="16">
    <source>
        <dbReference type="ARBA" id="ARBA00048686"/>
    </source>
</evidence>
<dbReference type="EMBL" id="JASAOG010000143">
    <property type="protein sequence ID" value="KAK0047975.1"/>
    <property type="molecule type" value="Genomic_DNA"/>
</dbReference>
<dbReference type="Pfam" id="PF13561">
    <property type="entry name" value="adh_short_C2"/>
    <property type="match status" value="1"/>
</dbReference>
<comment type="catalytic activity">
    <reaction evidence="15">
        <text>(2E)-dodecenoyl-CoA + NADPH + H(+) = dodecanoyl-CoA + NADP(+)</text>
        <dbReference type="Rhea" id="RHEA:44964"/>
        <dbReference type="ChEBI" id="CHEBI:15378"/>
        <dbReference type="ChEBI" id="CHEBI:57330"/>
        <dbReference type="ChEBI" id="CHEBI:57375"/>
        <dbReference type="ChEBI" id="CHEBI:57783"/>
        <dbReference type="ChEBI" id="CHEBI:58349"/>
    </reaction>
    <physiologicalReaction direction="left-to-right" evidence="15">
        <dbReference type="Rhea" id="RHEA:44965"/>
    </physiologicalReaction>
</comment>
<sequence>MQSTGIRVNAINPATVKPTSLEQFYFYGEGIEQIYAKYEHIHPLHGRNSTAEEQARTIMFLASPAASFITGQYVKVDGGYSLYRSKVVY</sequence>
<dbReference type="EC" id="1.3.1.38" evidence="13"/>
<evidence type="ECO:0000256" key="12">
    <source>
        <dbReference type="ARBA" id="ARBA00038622"/>
    </source>
</evidence>
<comment type="subcellular location">
    <subcellularLocation>
        <location evidence="1">Peroxisome</location>
    </subcellularLocation>
</comment>
<keyword evidence="8" id="KW-0443">Lipid metabolism</keyword>
<gene>
    <name evidence="21" type="ORF">Bpfe_022592</name>
</gene>
<proteinExistence type="predicted"/>
<dbReference type="InterPro" id="IPR036291">
    <property type="entry name" value="NAD(P)-bd_dom_sf"/>
</dbReference>
<evidence type="ECO:0000256" key="4">
    <source>
        <dbReference type="ARBA" id="ARBA00022553"/>
    </source>
</evidence>
<comment type="function">
    <text evidence="11">Participates in chain elongation of fatty acids. Catalyzes the reduction of trans-2-enoyl-CoAs of varying chain lengths from 6:1 to 16:1, having maximum activity with 10:1 CoA. Has no 2,4-dienoyl-CoA reductase activity.</text>
</comment>
<evidence type="ECO:0000256" key="20">
    <source>
        <dbReference type="ARBA" id="ARBA00049559"/>
    </source>
</evidence>
<evidence type="ECO:0000256" key="14">
    <source>
        <dbReference type="ARBA" id="ARBA00041063"/>
    </source>
</evidence>
<dbReference type="InterPro" id="IPR002347">
    <property type="entry name" value="SDR_fam"/>
</dbReference>
<evidence type="ECO:0000256" key="5">
    <source>
        <dbReference type="ARBA" id="ARBA00022832"/>
    </source>
</evidence>
<dbReference type="PRINTS" id="PR00081">
    <property type="entry name" value="GDHRDH"/>
</dbReference>
<keyword evidence="10" id="KW-0275">Fatty acid biosynthesis</keyword>
<evidence type="ECO:0000256" key="19">
    <source>
        <dbReference type="ARBA" id="ARBA00049386"/>
    </source>
</evidence>
<evidence type="ECO:0000256" key="11">
    <source>
        <dbReference type="ARBA" id="ARBA00037124"/>
    </source>
</evidence>
<evidence type="ECO:0000256" key="6">
    <source>
        <dbReference type="ARBA" id="ARBA00022857"/>
    </source>
</evidence>
<evidence type="ECO:0000256" key="17">
    <source>
        <dbReference type="ARBA" id="ARBA00049108"/>
    </source>
</evidence>
<comment type="subunit">
    <text evidence="12">Interacts with PEX5, probably required to target it into peroxisomes.</text>
</comment>
<evidence type="ECO:0000256" key="9">
    <source>
        <dbReference type="ARBA" id="ARBA00023140"/>
    </source>
</evidence>
<dbReference type="GO" id="GO:0019166">
    <property type="term" value="F:trans-2-enoyl-CoA reductase (NADPH) activity"/>
    <property type="evidence" value="ECO:0007669"/>
    <property type="project" value="UniProtKB-EC"/>
</dbReference>
<evidence type="ECO:0000313" key="21">
    <source>
        <dbReference type="EMBL" id="KAK0047975.1"/>
    </source>
</evidence>
<protein>
    <recommendedName>
        <fullName evidence="14">Peroxisomal trans-2-enoyl-CoA reductase</fullName>
        <ecNumber evidence="13">1.3.1.38</ecNumber>
    </recommendedName>
</protein>
<keyword evidence="5" id="KW-0276">Fatty acid metabolism</keyword>
<comment type="caution">
    <text evidence="21">The sequence shown here is derived from an EMBL/GenBank/DDBJ whole genome shotgun (WGS) entry which is preliminary data.</text>
</comment>
<reference evidence="21" key="2">
    <citation type="submission" date="2023-04" db="EMBL/GenBank/DDBJ databases">
        <authorList>
            <person name="Bu L."/>
            <person name="Lu L."/>
            <person name="Laidemitt M.R."/>
            <person name="Zhang S.M."/>
            <person name="Mutuku M."/>
            <person name="Mkoji G."/>
            <person name="Steinauer M."/>
            <person name="Loker E.S."/>
        </authorList>
    </citation>
    <scope>NUCLEOTIDE SEQUENCE</scope>
    <source>
        <strain evidence="21">KasaAsao</strain>
        <tissue evidence="21">Whole Snail</tissue>
    </source>
</reference>
<evidence type="ECO:0000256" key="8">
    <source>
        <dbReference type="ARBA" id="ARBA00023098"/>
    </source>
</evidence>
<keyword evidence="3" id="KW-0444">Lipid biosynthesis</keyword>
<evidence type="ECO:0000256" key="2">
    <source>
        <dbReference type="ARBA" id="ARBA00005189"/>
    </source>
</evidence>
<dbReference type="PANTHER" id="PTHR24317:SF7">
    <property type="entry name" value="PEROXISOMAL TRANS-2-ENOYL-COA REDUCTASE"/>
    <property type="match status" value="1"/>
</dbReference>
<keyword evidence="22" id="KW-1185">Reference proteome</keyword>
<dbReference type="GO" id="GO:0006633">
    <property type="term" value="P:fatty acid biosynthetic process"/>
    <property type="evidence" value="ECO:0007669"/>
    <property type="project" value="UniProtKB-KW"/>
</dbReference>
<dbReference type="SUPFAM" id="SSF51735">
    <property type="entry name" value="NAD(P)-binding Rossmann-fold domains"/>
    <property type="match status" value="1"/>
</dbReference>
<comment type="catalytic activity">
    <reaction evidence="16">
        <text>(2E)-tetradecenoyl-CoA + NADPH + H(+) = tetradecanoyl-CoA + NADP(+)</text>
        <dbReference type="Rhea" id="RHEA:44968"/>
        <dbReference type="ChEBI" id="CHEBI:15378"/>
        <dbReference type="ChEBI" id="CHEBI:57385"/>
        <dbReference type="ChEBI" id="CHEBI:57783"/>
        <dbReference type="ChEBI" id="CHEBI:58349"/>
        <dbReference type="ChEBI" id="CHEBI:61405"/>
    </reaction>
    <physiologicalReaction direction="left-to-right" evidence="16">
        <dbReference type="Rhea" id="RHEA:44969"/>
    </physiologicalReaction>
</comment>
<accession>A0AAD8F1M7</accession>
<evidence type="ECO:0000256" key="13">
    <source>
        <dbReference type="ARBA" id="ARBA00038849"/>
    </source>
</evidence>
<keyword evidence="9" id="KW-0576">Peroxisome</keyword>
<name>A0AAD8F1M7_BIOPF</name>
<dbReference type="PANTHER" id="PTHR24317">
    <property type="entry name" value="PEROXISOMAL TRANS-2-ENOYL-COA REDUCTASE"/>
    <property type="match status" value="1"/>
</dbReference>
<keyword evidence="4" id="KW-0597">Phosphoprotein</keyword>
<dbReference type="GO" id="GO:0005777">
    <property type="term" value="C:peroxisome"/>
    <property type="evidence" value="ECO:0007669"/>
    <property type="project" value="UniProtKB-SubCell"/>
</dbReference>
<dbReference type="Proteomes" id="UP001233172">
    <property type="component" value="Unassembled WGS sequence"/>
</dbReference>
<comment type="catalytic activity">
    <reaction evidence="20">
        <text>(2E)-octenoyl-CoA + NADPH + H(+) = octanoyl-CoA + NADP(+)</text>
        <dbReference type="Rhea" id="RHEA:44952"/>
        <dbReference type="ChEBI" id="CHEBI:15378"/>
        <dbReference type="ChEBI" id="CHEBI:57386"/>
        <dbReference type="ChEBI" id="CHEBI:57783"/>
        <dbReference type="ChEBI" id="CHEBI:58349"/>
        <dbReference type="ChEBI" id="CHEBI:62242"/>
    </reaction>
    <physiologicalReaction direction="left-to-right" evidence="20">
        <dbReference type="Rhea" id="RHEA:44953"/>
    </physiologicalReaction>
</comment>
<organism evidence="21 22">
    <name type="scientific">Biomphalaria pfeifferi</name>
    <name type="common">Bloodfluke planorb</name>
    <name type="synonym">Freshwater snail</name>
    <dbReference type="NCBI Taxonomy" id="112525"/>
    <lineage>
        <taxon>Eukaryota</taxon>
        <taxon>Metazoa</taxon>
        <taxon>Spiralia</taxon>
        <taxon>Lophotrochozoa</taxon>
        <taxon>Mollusca</taxon>
        <taxon>Gastropoda</taxon>
        <taxon>Heterobranchia</taxon>
        <taxon>Euthyneura</taxon>
        <taxon>Panpulmonata</taxon>
        <taxon>Hygrophila</taxon>
        <taxon>Lymnaeoidea</taxon>
        <taxon>Planorbidae</taxon>
        <taxon>Biomphalaria</taxon>
    </lineage>
</organism>
<comment type="catalytic activity">
    <reaction evidence="19">
        <text>(2E)-decenoyl-CoA + NADPH + H(+) = decanoyl-CoA + NADP(+)</text>
        <dbReference type="Rhea" id="RHEA:44960"/>
        <dbReference type="ChEBI" id="CHEBI:15378"/>
        <dbReference type="ChEBI" id="CHEBI:57783"/>
        <dbReference type="ChEBI" id="CHEBI:58349"/>
        <dbReference type="ChEBI" id="CHEBI:61406"/>
        <dbReference type="ChEBI" id="CHEBI:61430"/>
    </reaction>
    <physiologicalReaction direction="left-to-right" evidence="19">
        <dbReference type="Rhea" id="RHEA:44961"/>
    </physiologicalReaction>
</comment>
<comment type="pathway">
    <text evidence="2">Lipid metabolism.</text>
</comment>
<keyword evidence="7" id="KW-0560">Oxidoreductase</keyword>
<evidence type="ECO:0000256" key="18">
    <source>
        <dbReference type="ARBA" id="ARBA00049251"/>
    </source>
</evidence>
<reference evidence="21" key="1">
    <citation type="journal article" date="2023" name="PLoS Negl. Trop. Dis.">
        <title>A genome sequence for Biomphalaria pfeifferi, the major vector snail for the human-infecting parasite Schistosoma mansoni.</title>
        <authorList>
            <person name="Bu L."/>
            <person name="Lu L."/>
            <person name="Laidemitt M.R."/>
            <person name="Zhang S.M."/>
            <person name="Mutuku M."/>
            <person name="Mkoji G."/>
            <person name="Steinauer M."/>
            <person name="Loker E.S."/>
        </authorList>
    </citation>
    <scope>NUCLEOTIDE SEQUENCE</scope>
    <source>
        <strain evidence="21">KasaAsao</strain>
    </source>
</reference>
<evidence type="ECO:0000256" key="7">
    <source>
        <dbReference type="ARBA" id="ARBA00023002"/>
    </source>
</evidence>
<comment type="catalytic activity">
    <reaction evidence="18">
        <text>a (2E)-enoyl-CoA + NADPH + H(+) = a 2,3-saturated acyl-CoA + NADP(+)</text>
        <dbReference type="Rhea" id="RHEA:33763"/>
        <dbReference type="ChEBI" id="CHEBI:15378"/>
        <dbReference type="ChEBI" id="CHEBI:57783"/>
        <dbReference type="ChEBI" id="CHEBI:58349"/>
        <dbReference type="ChEBI" id="CHEBI:58856"/>
        <dbReference type="ChEBI" id="CHEBI:65111"/>
        <dbReference type="EC" id="1.3.1.38"/>
    </reaction>
    <physiologicalReaction direction="left-to-right" evidence="18">
        <dbReference type="Rhea" id="RHEA:33764"/>
    </physiologicalReaction>
</comment>
<evidence type="ECO:0000256" key="1">
    <source>
        <dbReference type="ARBA" id="ARBA00004275"/>
    </source>
</evidence>
<evidence type="ECO:0000256" key="3">
    <source>
        <dbReference type="ARBA" id="ARBA00022516"/>
    </source>
</evidence>